<dbReference type="EMBL" id="CP016171">
    <property type="protein sequence ID" value="ANN72904.1"/>
    <property type="molecule type" value="Genomic_DNA"/>
</dbReference>
<dbReference type="Proteomes" id="UP000092213">
    <property type="component" value="Chromosome"/>
</dbReference>
<dbReference type="GO" id="GO:0046872">
    <property type="term" value="F:metal ion binding"/>
    <property type="evidence" value="ECO:0007669"/>
    <property type="project" value="UniProtKB-KW"/>
</dbReference>
<evidence type="ECO:0000256" key="2">
    <source>
        <dbReference type="ARBA" id="ARBA00006706"/>
    </source>
</evidence>
<dbReference type="Proteomes" id="UP000091897">
    <property type="component" value="Chromosome"/>
</dbReference>
<evidence type="ECO:0000256" key="4">
    <source>
        <dbReference type="ARBA" id="ARBA00022723"/>
    </source>
</evidence>
<dbReference type="SUPFAM" id="SSF48576">
    <property type="entry name" value="Terpenoid synthases"/>
    <property type="match status" value="1"/>
</dbReference>
<comment type="cofactor">
    <cofactor evidence="1">
        <name>Mg(2+)</name>
        <dbReference type="ChEBI" id="CHEBI:18420"/>
    </cofactor>
</comment>
<dbReference type="SFLD" id="SFLDG01017">
    <property type="entry name" value="Polyprenyl_Transferase_Like"/>
    <property type="match status" value="1"/>
</dbReference>
<gene>
    <name evidence="8" type="ORF">BAU06_17260</name>
    <name evidence="9" type="ORF">BAU08_17505</name>
</gene>
<keyword evidence="10" id="KW-1185">Reference proteome</keyword>
<dbReference type="InterPro" id="IPR008949">
    <property type="entry name" value="Isoprenoid_synthase_dom_sf"/>
</dbReference>
<dbReference type="KEGG" id="bbro:BAU06_17260"/>
<dbReference type="InterPro" id="IPR000092">
    <property type="entry name" value="Polyprenyl_synt"/>
</dbReference>
<dbReference type="NCBIfam" id="NF045485">
    <property type="entry name" value="FPPsyn"/>
    <property type="match status" value="1"/>
</dbReference>
<evidence type="ECO:0000313" key="9">
    <source>
        <dbReference type="EMBL" id="ANN72904.1"/>
    </source>
</evidence>
<keyword evidence="5" id="KW-0460">Magnesium</keyword>
<dbReference type="OrthoDB" id="9805316at2"/>
<dbReference type="PANTHER" id="PTHR43281">
    <property type="entry name" value="FARNESYL DIPHOSPHATE SYNTHASE"/>
    <property type="match status" value="1"/>
</dbReference>
<dbReference type="InterPro" id="IPR033749">
    <property type="entry name" value="Polyprenyl_synt_CS"/>
</dbReference>
<evidence type="ECO:0000256" key="6">
    <source>
        <dbReference type="ARBA" id="ARBA00023229"/>
    </source>
</evidence>
<protein>
    <submittedName>
        <fullName evidence="9">Geranyl transferase</fullName>
    </submittedName>
</protein>
<organism evidence="9 11">
    <name type="scientific">Bordetella bronchialis</name>
    <dbReference type="NCBI Taxonomy" id="463025"/>
    <lineage>
        <taxon>Bacteria</taxon>
        <taxon>Pseudomonadati</taxon>
        <taxon>Pseudomonadota</taxon>
        <taxon>Betaproteobacteria</taxon>
        <taxon>Burkholderiales</taxon>
        <taxon>Alcaligenaceae</taxon>
        <taxon>Bordetella</taxon>
    </lineage>
</organism>
<dbReference type="FunFam" id="1.10.600.10:FF:000001">
    <property type="entry name" value="Geranylgeranyl diphosphate synthase"/>
    <property type="match status" value="1"/>
</dbReference>
<dbReference type="Pfam" id="PF00348">
    <property type="entry name" value="polyprenyl_synt"/>
    <property type="match status" value="1"/>
</dbReference>
<evidence type="ECO:0000313" key="8">
    <source>
        <dbReference type="EMBL" id="ANN67812.1"/>
    </source>
</evidence>
<dbReference type="PANTHER" id="PTHR43281:SF1">
    <property type="entry name" value="FARNESYL DIPHOSPHATE SYNTHASE"/>
    <property type="match status" value="1"/>
</dbReference>
<name>A0A193G0Z6_9BORD</name>
<keyword evidence="3 7" id="KW-0808">Transferase</keyword>
<proteinExistence type="inferred from homology"/>
<dbReference type="SFLD" id="SFLDS00005">
    <property type="entry name" value="Isoprenoid_Synthase_Type_I"/>
    <property type="match status" value="1"/>
</dbReference>
<evidence type="ECO:0000256" key="7">
    <source>
        <dbReference type="RuleBase" id="RU004466"/>
    </source>
</evidence>
<keyword evidence="4" id="KW-0479">Metal-binding</keyword>
<evidence type="ECO:0000256" key="5">
    <source>
        <dbReference type="ARBA" id="ARBA00022842"/>
    </source>
</evidence>
<dbReference type="EMBL" id="CP016170">
    <property type="protein sequence ID" value="ANN67812.1"/>
    <property type="molecule type" value="Genomic_DNA"/>
</dbReference>
<evidence type="ECO:0000313" key="11">
    <source>
        <dbReference type="Proteomes" id="UP000092213"/>
    </source>
</evidence>
<dbReference type="RefSeq" id="WP_066352698.1">
    <property type="nucleotide sequence ID" value="NZ_CBCSFJ010000020.1"/>
</dbReference>
<dbReference type="Gene3D" id="1.10.600.10">
    <property type="entry name" value="Farnesyl Diphosphate Synthase"/>
    <property type="match status" value="1"/>
</dbReference>
<dbReference type="GO" id="GO:0005737">
    <property type="term" value="C:cytoplasm"/>
    <property type="evidence" value="ECO:0007669"/>
    <property type="project" value="UniProtKB-ARBA"/>
</dbReference>
<dbReference type="GO" id="GO:0004659">
    <property type="term" value="F:prenyltransferase activity"/>
    <property type="evidence" value="ECO:0007669"/>
    <property type="project" value="InterPro"/>
</dbReference>
<evidence type="ECO:0000313" key="10">
    <source>
        <dbReference type="Proteomes" id="UP000091897"/>
    </source>
</evidence>
<evidence type="ECO:0000256" key="1">
    <source>
        <dbReference type="ARBA" id="ARBA00001946"/>
    </source>
</evidence>
<dbReference type="PROSITE" id="PS00444">
    <property type="entry name" value="POLYPRENYL_SYNTHASE_2"/>
    <property type="match status" value="1"/>
</dbReference>
<keyword evidence="6" id="KW-0414">Isoprene biosynthesis</keyword>
<dbReference type="AlphaFoldDB" id="A0A193G0Z6"/>
<dbReference type="STRING" id="463025.BAU08_17505"/>
<sequence>MKPSHLAFQEWLADRAAHVERTLDDFLPAADTVPARLHEAMRYAVLGGGKRVRAALVYAAGQACPIAGHAAAVEASLDRAAAAVELIHAYSLVHDDLPCMDDDTLRRGRPTTHVRYDEATAMLVGDALQPLAFELLAEMPIAPALVVQATQALARASGSLGMAGGQAIDLESVGQALDREALQTMHGMKTGAMLAVSVALGGIVSGASSSARQALDDYAQAMGLAFQVVDDILDVTADSGKLGKTAGKDAADNKPTYVSLMGLEQARAFAQDLRQAALQALAPLGEGRARLAELADFIVLRDR</sequence>
<reference evidence="10 11" key="1">
    <citation type="submission" date="2016-06" db="EMBL/GenBank/DDBJ databases">
        <title>Complete genome sequences of Bordetella bronchialis and Bordetella flabilis.</title>
        <authorList>
            <person name="LiPuma J.J."/>
            <person name="Spilker T."/>
        </authorList>
    </citation>
    <scope>NUCLEOTIDE SEQUENCE [LARGE SCALE GENOMIC DNA]</scope>
    <source>
        <strain evidence="9 11">AU17976</strain>
        <strain evidence="8 10">AU3182</strain>
    </source>
</reference>
<comment type="similarity">
    <text evidence="2 7">Belongs to the FPP/GGPP synthase family.</text>
</comment>
<dbReference type="GO" id="GO:0016114">
    <property type="term" value="P:terpenoid biosynthetic process"/>
    <property type="evidence" value="ECO:0007669"/>
    <property type="project" value="UniProtKB-ARBA"/>
</dbReference>
<dbReference type="PROSITE" id="PS00723">
    <property type="entry name" value="POLYPRENYL_SYNTHASE_1"/>
    <property type="match status" value="1"/>
</dbReference>
<dbReference type="CDD" id="cd00685">
    <property type="entry name" value="Trans_IPPS_HT"/>
    <property type="match status" value="1"/>
</dbReference>
<dbReference type="InterPro" id="IPR053378">
    <property type="entry name" value="Prenyl_diphosphate_synthase"/>
</dbReference>
<evidence type="ECO:0000256" key="3">
    <source>
        <dbReference type="ARBA" id="ARBA00022679"/>
    </source>
</evidence>
<accession>A0A193G0Z6</accession>